<keyword evidence="5 8" id="KW-1133">Transmembrane helix</keyword>
<reference evidence="9" key="1">
    <citation type="submission" date="2023-02" db="EMBL/GenBank/DDBJ databases">
        <title>Genome of toxic invasive species Heracleum sosnowskyi carries increased number of genes despite the absence of recent whole-genome duplications.</title>
        <authorList>
            <person name="Schelkunov M."/>
            <person name="Shtratnikova V."/>
            <person name="Makarenko M."/>
            <person name="Klepikova A."/>
            <person name="Omelchenko D."/>
            <person name="Novikova G."/>
            <person name="Obukhova E."/>
            <person name="Bogdanov V."/>
            <person name="Penin A."/>
            <person name="Logacheva M."/>
        </authorList>
    </citation>
    <scope>NUCLEOTIDE SEQUENCE</scope>
    <source>
        <strain evidence="9">Hsosn_3</strain>
        <tissue evidence="9">Leaf</tissue>
    </source>
</reference>
<evidence type="ECO:0000256" key="6">
    <source>
        <dbReference type="ARBA" id="ARBA00023136"/>
    </source>
</evidence>
<evidence type="ECO:0000256" key="3">
    <source>
        <dbReference type="ARBA" id="ARBA00022692"/>
    </source>
</evidence>
<protein>
    <submittedName>
        <fullName evidence="9">Uncharacterized protein</fullName>
    </submittedName>
</protein>
<dbReference type="InterPro" id="IPR020966">
    <property type="entry name" value="ALMT"/>
</dbReference>
<dbReference type="GO" id="GO:0016020">
    <property type="term" value="C:membrane"/>
    <property type="evidence" value="ECO:0007669"/>
    <property type="project" value="UniProtKB-SubCell"/>
</dbReference>
<feature type="transmembrane region" description="Helical" evidence="8">
    <location>
        <begin position="121"/>
        <end position="145"/>
    </location>
</feature>
<evidence type="ECO:0000313" key="9">
    <source>
        <dbReference type="EMBL" id="KAK1372373.1"/>
    </source>
</evidence>
<dbReference type="AlphaFoldDB" id="A0AAD8HU93"/>
<dbReference type="InterPro" id="IPR032675">
    <property type="entry name" value="LRR_dom_sf"/>
</dbReference>
<accession>A0AAD8HU93</accession>
<evidence type="ECO:0000256" key="4">
    <source>
        <dbReference type="ARBA" id="ARBA00022729"/>
    </source>
</evidence>
<proteinExistence type="predicted"/>
<evidence type="ECO:0000256" key="1">
    <source>
        <dbReference type="ARBA" id="ARBA00004141"/>
    </source>
</evidence>
<dbReference type="EMBL" id="JAUIZM010000007">
    <property type="protein sequence ID" value="KAK1372373.1"/>
    <property type="molecule type" value="Genomic_DNA"/>
</dbReference>
<evidence type="ECO:0000256" key="8">
    <source>
        <dbReference type="SAM" id="Phobius"/>
    </source>
</evidence>
<organism evidence="9 10">
    <name type="scientific">Heracleum sosnowskyi</name>
    <dbReference type="NCBI Taxonomy" id="360622"/>
    <lineage>
        <taxon>Eukaryota</taxon>
        <taxon>Viridiplantae</taxon>
        <taxon>Streptophyta</taxon>
        <taxon>Embryophyta</taxon>
        <taxon>Tracheophyta</taxon>
        <taxon>Spermatophyta</taxon>
        <taxon>Magnoliopsida</taxon>
        <taxon>eudicotyledons</taxon>
        <taxon>Gunneridae</taxon>
        <taxon>Pentapetalae</taxon>
        <taxon>asterids</taxon>
        <taxon>campanulids</taxon>
        <taxon>Apiales</taxon>
        <taxon>Apiaceae</taxon>
        <taxon>Apioideae</taxon>
        <taxon>apioid superclade</taxon>
        <taxon>Tordylieae</taxon>
        <taxon>Tordyliinae</taxon>
        <taxon>Heracleum</taxon>
    </lineage>
</organism>
<gene>
    <name evidence="9" type="ORF">POM88_028566</name>
</gene>
<sequence>MAKQVERVQIDNNTFISKLPQGIGQVKSLYKFSASVNDLYGEIPNNFCDSPVMSIINLSHNYLTGPIPELKKCRKLVSFSLADNNLVASFLQGNPGLCGQGLPNSCGGNKSKHEVASLSKLVSVIISLALSLAIVILVVGVYVMFRSSKQKSQMGAWRSVFFYSLRVTQQDLLQIKHLDNVDATYTSHDVNEDDQAQYYHQVDFDKITLFEGFDYCQADTDLHNRFESSVNVLIFPIWAGEQLHKELVKSFNSVADSLEECVRKYLGDDGSNYLDFFKTVIDDIRKY</sequence>
<dbReference type="Gene3D" id="3.80.10.10">
    <property type="entry name" value="Ribonuclease Inhibitor"/>
    <property type="match status" value="1"/>
</dbReference>
<evidence type="ECO:0000256" key="2">
    <source>
        <dbReference type="ARBA" id="ARBA00004479"/>
    </source>
</evidence>
<evidence type="ECO:0000256" key="7">
    <source>
        <dbReference type="ARBA" id="ARBA00023180"/>
    </source>
</evidence>
<dbReference type="SUPFAM" id="SSF52058">
    <property type="entry name" value="L domain-like"/>
    <property type="match status" value="1"/>
</dbReference>
<dbReference type="Proteomes" id="UP001237642">
    <property type="component" value="Unassembled WGS sequence"/>
</dbReference>
<dbReference type="InterPro" id="IPR046956">
    <property type="entry name" value="RLP23-like"/>
</dbReference>
<keyword evidence="3 8" id="KW-0812">Transmembrane</keyword>
<reference evidence="9" key="2">
    <citation type="submission" date="2023-05" db="EMBL/GenBank/DDBJ databases">
        <authorList>
            <person name="Schelkunov M.I."/>
        </authorList>
    </citation>
    <scope>NUCLEOTIDE SEQUENCE</scope>
    <source>
        <strain evidence="9">Hsosn_3</strain>
        <tissue evidence="9">Leaf</tissue>
    </source>
</reference>
<keyword evidence="6 8" id="KW-0472">Membrane</keyword>
<name>A0AAD8HU93_9APIA</name>
<comment type="caution">
    <text evidence="9">The sequence shown here is derived from an EMBL/GenBank/DDBJ whole genome shotgun (WGS) entry which is preliminary data.</text>
</comment>
<evidence type="ECO:0000313" key="10">
    <source>
        <dbReference type="Proteomes" id="UP001237642"/>
    </source>
</evidence>
<keyword evidence="10" id="KW-1185">Reference proteome</keyword>
<dbReference type="GO" id="GO:0015743">
    <property type="term" value="P:malate transport"/>
    <property type="evidence" value="ECO:0007669"/>
    <property type="project" value="InterPro"/>
</dbReference>
<comment type="subcellular location">
    <subcellularLocation>
        <location evidence="1">Membrane</location>
        <topology evidence="1">Multi-pass membrane protein</topology>
    </subcellularLocation>
    <subcellularLocation>
        <location evidence="2">Membrane</location>
        <topology evidence="2">Single-pass type I membrane protein</topology>
    </subcellularLocation>
</comment>
<keyword evidence="4" id="KW-0732">Signal</keyword>
<evidence type="ECO:0000256" key="5">
    <source>
        <dbReference type="ARBA" id="ARBA00022989"/>
    </source>
</evidence>
<dbReference type="Pfam" id="PF11744">
    <property type="entry name" value="ALMT"/>
    <property type="match status" value="1"/>
</dbReference>
<dbReference type="PANTHER" id="PTHR48063">
    <property type="entry name" value="LRR RECEPTOR-LIKE KINASE"/>
    <property type="match status" value="1"/>
</dbReference>
<keyword evidence="7" id="KW-0325">Glycoprotein</keyword>